<protein>
    <recommendedName>
        <fullName evidence="3">SnoaL-like domain-containing protein</fullName>
    </recommendedName>
</protein>
<name>A0A9P5GW97_9HYPO</name>
<dbReference type="EMBL" id="JAANBB010000409">
    <property type="protein sequence ID" value="KAF7542852.1"/>
    <property type="molecule type" value="Genomic_DNA"/>
</dbReference>
<dbReference type="Gene3D" id="3.10.450.50">
    <property type="match status" value="1"/>
</dbReference>
<keyword evidence="2" id="KW-1185">Reference proteome</keyword>
<gene>
    <name evidence="1" type="ORF">G7Z17_g11229</name>
</gene>
<dbReference type="Proteomes" id="UP000722485">
    <property type="component" value="Unassembled WGS sequence"/>
</dbReference>
<accession>A0A9P5GW97</accession>
<dbReference type="SUPFAM" id="SSF54427">
    <property type="entry name" value="NTF2-like"/>
    <property type="match status" value="1"/>
</dbReference>
<dbReference type="AlphaFoldDB" id="A0A9P5GW97"/>
<evidence type="ECO:0008006" key="3">
    <source>
        <dbReference type="Google" id="ProtNLM"/>
    </source>
</evidence>
<comment type="caution">
    <text evidence="1">The sequence shown here is derived from an EMBL/GenBank/DDBJ whole genome shotgun (WGS) entry which is preliminary data.</text>
</comment>
<proteinExistence type="predicted"/>
<organism evidence="1 2">
    <name type="scientific">Cylindrodendrum hubeiense</name>
    <dbReference type="NCBI Taxonomy" id="595255"/>
    <lineage>
        <taxon>Eukaryota</taxon>
        <taxon>Fungi</taxon>
        <taxon>Dikarya</taxon>
        <taxon>Ascomycota</taxon>
        <taxon>Pezizomycotina</taxon>
        <taxon>Sordariomycetes</taxon>
        <taxon>Hypocreomycetidae</taxon>
        <taxon>Hypocreales</taxon>
        <taxon>Nectriaceae</taxon>
        <taxon>Cylindrodendrum</taxon>
    </lineage>
</organism>
<dbReference type="InterPro" id="IPR032710">
    <property type="entry name" value="NTF2-like_dom_sf"/>
</dbReference>
<evidence type="ECO:0000313" key="1">
    <source>
        <dbReference type="EMBL" id="KAF7542852.1"/>
    </source>
</evidence>
<reference evidence="1" key="1">
    <citation type="submission" date="2020-03" db="EMBL/GenBank/DDBJ databases">
        <title>Draft Genome Sequence of Cylindrodendrum hubeiense.</title>
        <authorList>
            <person name="Buettner E."/>
            <person name="Kellner H."/>
        </authorList>
    </citation>
    <scope>NUCLEOTIDE SEQUENCE</scope>
    <source>
        <strain evidence="1">IHI 201604</strain>
    </source>
</reference>
<sequence>MAAESAFDPHENLDAFHDAISKLSKDATEADLDAVVKFFAPTGTWYLGGMNAPPVTERASAKEGFRRLIKYWHLAERVVTTKAVANGGKTAIAEMDNRLEILGESLQFPEIEVADFDIASGLIVSFRLYADNKPIQEILKKRGYR</sequence>
<evidence type="ECO:0000313" key="2">
    <source>
        <dbReference type="Proteomes" id="UP000722485"/>
    </source>
</evidence>
<dbReference type="OrthoDB" id="3775006at2759"/>